<dbReference type="STRING" id="1716141.STSP_37980"/>
<comment type="caution">
    <text evidence="1">The sequence shown here is derived from an EMBL/GenBank/DDBJ whole genome shotgun (WGS) entry which is preliminary data.</text>
</comment>
<name>A0A177HP24_9ACTN</name>
<organism evidence="1 2">
    <name type="scientific">Streptomyces jeddahensis</name>
    <dbReference type="NCBI Taxonomy" id="1716141"/>
    <lineage>
        <taxon>Bacteria</taxon>
        <taxon>Bacillati</taxon>
        <taxon>Actinomycetota</taxon>
        <taxon>Actinomycetes</taxon>
        <taxon>Kitasatosporales</taxon>
        <taxon>Streptomycetaceae</taxon>
        <taxon>Streptomyces</taxon>
    </lineage>
</organism>
<gene>
    <name evidence="1" type="ORF">STSP_37980</name>
</gene>
<proteinExistence type="predicted"/>
<keyword evidence="2" id="KW-1185">Reference proteome</keyword>
<reference evidence="1 2" key="1">
    <citation type="submission" date="2015-12" db="EMBL/GenBank/DDBJ databases">
        <title>Genome sequence of Streptomyces sp. G25.</title>
        <authorList>
            <person name="Poehlein A."/>
            <person name="Roettig A."/>
            <person name="Hiessl S."/>
            <person name="Hauschild P."/>
            <person name="Schauer J."/>
            <person name="Madkour M.H."/>
            <person name="Al-Ansari A.M."/>
            <person name="Almakishah N.H."/>
            <person name="Steinbuechel A."/>
            <person name="Daniel R."/>
        </authorList>
    </citation>
    <scope>NUCLEOTIDE SEQUENCE [LARGE SCALE GENOMIC DNA]</scope>
    <source>
        <strain evidence="2">G25(2015)</strain>
    </source>
</reference>
<evidence type="ECO:0000313" key="1">
    <source>
        <dbReference type="EMBL" id="OAH12761.1"/>
    </source>
</evidence>
<dbReference type="RefSeq" id="WP_157902863.1">
    <property type="nucleotide sequence ID" value="NZ_LOHS01000086.1"/>
</dbReference>
<dbReference type="EMBL" id="LOHS01000086">
    <property type="protein sequence ID" value="OAH12761.1"/>
    <property type="molecule type" value="Genomic_DNA"/>
</dbReference>
<accession>A0A177HP24</accession>
<evidence type="ECO:0000313" key="2">
    <source>
        <dbReference type="Proteomes" id="UP000077381"/>
    </source>
</evidence>
<dbReference type="AlphaFoldDB" id="A0A177HP24"/>
<dbReference type="Proteomes" id="UP000077381">
    <property type="component" value="Unassembled WGS sequence"/>
</dbReference>
<dbReference type="PATRIC" id="fig|1716141.3.peg.3990"/>
<dbReference type="OrthoDB" id="9134742at2"/>
<sequence>MADVLSAEGPMVRLQAALAAGSTPDPGFLEMLIERCAVEPRPRSRDQAAYARVSR</sequence>
<protein>
    <submittedName>
        <fullName evidence="1">Uncharacterized protein</fullName>
    </submittedName>
</protein>